<dbReference type="InterPro" id="IPR000659">
    <property type="entry name" value="Pyridox_Oxase"/>
</dbReference>
<evidence type="ECO:0000313" key="6">
    <source>
        <dbReference type="EMBL" id="GGC53445.1"/>
    </source>
</evidence>
<protein>
    <recommendedName>
        <fullName evidence="5">Pyridoxamine 5'-phosphate oxidase Alr4036 family FMN-binding domain-containing protein</fullName>
    </recommendedName>
</protein>
<dbReference type="EMBL" id="BMFD01000022">
    <property type="protein sequence ID" value="GGC53445.1"/>
    <property type="molecule type" value="Genomic_DNA"/>
</dbReference>
<name>A0ABQ1N448_9BACT</name>
<organism evidence="6 7">
    <name type="scientific">Belliella aquatica</name>
    <dbReference type="NCBI Taxonomy" id="1323734"/>
    <lineage>
        <taxon>Bacteria</taxon>
        <taxon>Pseudomonadati</taxon>
        <taxon>Bacteroidota</taxon>
        <taxon>Cytophagia</taxon>
        <taxon>Cytophagales</taxon>
        <taxon>Cyclobacteriaceae</taxon>
        <taxon>Belliella</taxon>
    </lineage>
</organism>
<dbReference type="PANTHER" id="PTHR10851">
    <property type="entry name" value="PYRIDOXINE-5-PHOSPHATE OXIDASE"/>
    <property type="match status" value="1"/>
</dbReference>
<dbReference type="RefSeq" id="WP_188444393.1">
    <property type="nucleotide sequence ID" value="NZ_BMFD01000022.1"/>
</dbReference>
<dbReference type="InterPro" id="IPR012349">
    <property type="entry name" value="Split_barrel_FMN-bd"/>
</dbReference>
<dbReference type="SUPFAM" id="SSF50475">
    <property type="entry name" value="FMN-binding split barrel"/>
    <property type="match status" value="1"/>
</dbReference>
<sequence>MLFHEQESLSEIFHSVRHELHRGALDHKHPFRYISLATQTAEELDLRYVVLREVDSDMNFYIFSDARTRKVLHANTNPKVAILFYHPKKRVQIRIKGEATVHRQDDISSAMWSKVQGESKRAYSPMVAPGSKIAYPEEAHQWPETMDDENFTVIKISPNHIDALQLNAQEHIRVEFCKNNDDWEMNWIAP</sequence>
<proteinExistence type="predicted"/>
<reference evidence="7" key="1">
    <citation type="journal article" date="2019" name="Int. J. Syst. Evol. Microbiol.">
        <title>The Global Catalogue of Microorganisms (GCM) 10K type strain sequencing project: providing services to taxonomists for standard genome sequencing and annotation.</title>
        <authorList>
            <consortium name="The Broad Institute Genomics Platform"/>
            <consortium name="The Broad Institute Genome Sequencing Center for Infectious Disease"/>
            <person name="Wu L."/>
            <person name="Ma J."/>
        </authorList>
    </citation>
    <scope>NUCLEOTIDE SEQUENCE [LARGE SCALE GENOMIC DNA]</scope>
    <source>
        <strain evidence="7">CGMCC 1.12479</strain>
    </source>
</reference>
<comment type="caution">
    <text evidence="6">The sequence shown here is derived from an EMBL/GenBank/DDBJ whole genome shotgun (WGS) entry which is preliminary data.</text>
</comment>
<dbReference type="Proteomes" id="UP000635885">
    <property type="component" value="Unassembled WGS sequence"/>
</dbReference>
<gene>
    <name evidence="6" type="ORF">GCM10010993_34850</name>
</gene>
<evidence type="ECO:0000256" key="2">
    <source>
        <dbReference type="ARBA" id="ARBA00022630"/>
    </source>
</evidence>
<evidence type="ECO:0000256" key="3">
    <source>
        <dbReference type="ARBA" id="ARBA00022643"/>
    </source>
</evidence>
<feature type="domain" description="Pyridoxamine 5'-phosphate oxidase Alr4036 family FMN-binding" evidence="5">
    <location>
        <begin position="26"/>
        <end position="102"/>
    </location>
</feature>
<evidence type="ECO:0000259" key="5">
    <source>
        <dbReference type="Pfam" id="PF12766"/>
    </source>
</evidence>
<dbReference type="Pfam" id="PF12766">
    <property type="entry name" value="Pyridox_oxase_2"/>
    <property type="match status" value="1"/>
</dbReference>
<evidence type="ECO:0000256" key="4">
    <source>
        <dbReference type="ARBA" id="ARBA00023002"/>
    </source>
</evidence>
<accession>A0ABQ1N448</accession>
<keyword evidence="2" id="KW-0285">Flavoprotein</keyword>
<dbReference type="InterPro" id="IPR024624">
    <property type="entry name" value="Pyridox_Oxase_Alr4036_FMN-bd"/>
</dbReference>
<keyword evidence="7" id="KW-1185">Reference proteome</keyword>
<keyword evidence="3" id="KW-0288">FMN</keyword>
<keyword evidence="4" id="KW-0560">Oxidoreductase</keyword>
<evidence type="ECO:0000256" key="1">
    <source>
        <dbReference type="ARBA" id="ARBA00001917"/>
    </source>
</evidence>
<dbReference type="Gene3D" id="2.30.110.10">
    <property type="entry name" value="Electron Transport, Fmn-binding Protein, Chain A"/>
    <property type="match status" value="1"/>
</dbReference>
<dbReference type="PANTHER" id="PTHR10851:SF0">
    <property type="entry name" value="PYRIDOXINE-5'-PHOSPHATE OXIDASE"/>
    <property type="match status" value="1"/>
</dbReference>
<comment type="cofactor">
    <cofactor evidence="1">
        <name>FMN</name>
        <dbReference type="ChEBI" id="CHEBI:58210"/>
    </cofactor>
</comment>
<evidence type="ECO:0000313" key="7">
    <source>
        <dbReference type="Proteomes" id="UP000635885"/>
    </source>
</evidence>